<comment type="caution">
    <text evidence="2">The sequence shown here is derived from an EMBL/GenBank/DDBJ whole genome shotgun (WGS) entry which is preliminary data.</text>
</comment>
<organism evidence="2 3">
    <name type="scientific">Streptosporangium pseudovulgare</name>
    <dbReference type="NCBI Taxonomy" id="35765"/>
    <lineage>
        <taxon>Bacteria</taxon>
        <taxon>Bacillati</taxon>
        <taxon>Actinomycetota</taxon>
        <taxon>Actinomycetes</taxon>
        <taxon>Streptosporangiales</taxon>
        <taxon>Streptosporangiaceae</taxon>
        <taxon>Streptosporangium</taxon>
    </lineage>
</organism>
<sequence length="119" mass="11837">MVLTSRTLAVSSLRESGTATAASAGTVMCSDHAPGAGKTATRSPTRSAGTEGPIAVTTPAASVPSLRPADPSGRPVSVATRSPRWTGEMLTRTWISPVRGAGASGRSSMCATAAASPAR</sequence>
<feature type="region of interest" description="Disordered" evidence="1">
    <location>
        <begin position="99"/>
        <end position="119"/>
    </location>
</feature>
<evidence type="ECO:0000313" key="3">
    <source>
        <dbReference type="Proteomes" id="UP000611554"/>
    </source>
</evidence>
<protein>
    <recommendedName>
        <fullName evidence="4">Secreted protein</fullName>
    </recommendedName>
</protein>
<evidence type="ECO:0000313" key="2">
    <source>
        <dbReference type="EMBL" id="GGQ13818.1"/>
    </source>
</evidence>
<dbReference type="Proteomes" id="UP000611554">
    <property type="component" value="Unassembled WGS sequence"/>
</dbReference>
<reference evidence="3" key="1">
    <citation type="journal article" date="2019" name="Int. J. Syst. Evol. Microbiol.">
        <title>The Global Catalogue of Microorganisms (GCM) 10K type strain sequencing project: providing services to taxonomists for standard genome sequencing and annotation.</title>
        <authorList>
            <consortium name="The Broad Institute Genomics Platform"/>
            <consortium name="The Broad Institute Genome Sequencing Center for Infectious Disease"/>
            <person name="Wu L."/>
            <person name="Ma J."/>
        </authorList>
    </citation>
    <scope>NUCLEOTIDE SEQUENCE [LARGE SCALE GENOMIC DNA]</scope>
    <source>
        <strain evidence="3">JCM 3115</strain>
    </source>
</reference>
<keyword evidence="3" id="KW-1185">Reference proteome</keyword>
<feature type="region of interest" description="Disordered" evidence="1">
    <location>
        <begin position="12"/>
        <end position="84"/>
    </location>
</feature>
<dbReference type="EMBL" id="BMQJ01000013">
    <property type="protein sequence ID" value="GGQ13818.1"/>
    <property type="molecule type" value="Genomic_DNA"/>
</dbReference>
<proteinExistence type="predicted"/>
<feature type="compositionally biased region" description="Low complexity" evidence="1">
    <location>
        <begin position="16"/>
        <end position="26"/>
    </location>
</feature>
<accession>A0ABQ2R6S5</accession>
<name>A0ABQ2R6S5_9ACTN</name>
<evidence type="ECO:0008006" key="4">
    <source>
        <dbReference type="Google" id="ProtNLM"/>
    </source>
</evidence>
<gene>
    <name evidence="2" type="ORF">GCM10010140_49990</name>
</gene>
<evidence type="ECO:0000256" key="1">
    <source>
        <dbReference type="SAM" id="MobiDB-lite"/>
    </source>
</evidence>